<keyword evidence="14 31" id="KW-0378">Hydrolase</keyword>
<dbReference type="Pfam" id="PF00912">
    <property type="entry name" value="Transgly"/>
    <property type="match status" value="1"/>
</dbReference>
<dbReference type="OrthoDB" id="9766909at2"/>
<dbReference type="InterPro" id="IPR023346">
    <property type="entry name" value="Lysozyme-like_dom_sf"/>
</dbReference>
<dbReference type="SUPFAM" id="SSF56601">
    <property type="entry name" value="beta-lactamase/transpeptidase-like"/>
    <property type="match status" value="1"/>
</dbReference>
<dbReference type="EC" id="2.4.99.28" evidence="24"/>
<dbReference type="PANTHER" id="PTHR32282">
    <property type="entry name" value="BINDING PROTEIN TRANSPEPTIDASE, PUTATIVE-RELATED"/>
    <property type="match status" value="1"/>
</dbReference>
<evidence type="ECO:0000256" key="17">
    <source>
        <dbReference type="ARBA" id="ARBA00022984"/>
    </source>
</evidence>
<keyword evidence="11 31" id="KW-0328">Glycosyltransferase</keyword>
<evidence type="ECO:0000256" key="7">
    <source>
        <dbReference type="ARBA" id="ARBA00018638"/>
    </source>
</evidence>
<evidence type="ECO:0000256" key="2">
    <source>
        <dbReference type="ARBA" id="ARBA00004401"/>
    </source>
</evidence>
<evidence type="ECO:0000256" key="12">
    <source>
        <dbReference type="ARBA" id="ARBA00022679"/>
    </source>
</evidence>
<feature type="coiled-coil region" evidence="27">
    <location>
        <begin position="612"/>
        <end position="691"/>
    </location>
</feature>
<feature type="domain" description="Glycosyl transferase family 51" evidence="30">
    <location>
        <begin position="72"/>
        <end position="228"/>
    </location>
</feature>
<name>A0A6I6DGJ4_9FIRM</name>
<dbReference type="GO" id="GO:0008955">
    <property type="term" value="F:peptidoglycan glycosyltransferase activity"/>
    <property type="evidence" value="ECO:0007669"/>
    <property type="project" value="UniProtKB-EC"/>
</dbReference>
<evidence type="ECO:0000256" key="22">
    <source>
        <dbReference type="ARBA" id="ARBA00023316"/>
    </source>
</evidence>
<dbReference type="InterPro" id="IPR036950">
    <property type="entry name" value="PBP_transglycosylase"/>
</dbReference>
<dbReference type="GO" id="GO:0008658">
    <property type="term" value="F:penicillin binding"/>
    <property type="evidence" value="ECO:0007669"/>
    <property type="project" value="InterPro"/>
</dbReference>
<dbReference type="PANTHER" id="PTHR32282:SF33">
    <property type="entry name" value="PEPTIDOGLYCAN GLYCOSYLTRANSFERASE"/>
    <property type="match status" value="1"/>
</dbReference>
<dbReference type="InterPro" id="IPR001460">
    <property type="entry name" value="PCN-bd_Tpept"/>
</dbReference>
<evidence type="ECO:0000256" key="13">
    <source>
        <dbReference type="ARBA" id="ARBA00022692"/>
    </source>
</evidence>
<keyword evidence="27" id="KW-0175">Coiled coil</keyword>
<dbReference type="SUPFAM" id="SSF53955">
    <property type="entry name" value="Lysozyme-like"/>
    <property type="match status" value="1"/>
</dbReference>
<dbReference type="GO" id="GO:0005886">
    <property type="term" value="C:plasma membrane"/>
    <property type="evidence" value="ECO:0007669"/>
    <property type="project" value="UniProtKB-SubCell"/>
</dbReference>
<evidence type="ECO:0000256" key="19">
    <source>
        <dbReference type="ARBA" id="ARBA00023136"/>
    </source>
</evidence>
<dbReference type="GO" id="GO:0008360">
    <property type="term" value="P:regulation of cell shape"/>
    <property type="evidence" value="ECO:0007669"/>
    <property type="project" value="UniProtKB-KW"/>
</dbReference>
<evidence type="ECO:0000256" key="26">
    <source>
        <dbReference type="ARBA" id="ARBA00060592"/>
    </source>
</evidence>
<keyword evidence="19 28" id="KW-0472">Membrane</keyword>
<accession>A0A6I6DGJ4</accession>
<dbReference type="Proteomes" id="UP000426444">
    <property type="component" value="Chromosome"/>
</dbReference>
<evidence type="ECO:0000256" key="8">
    <source>
        <dbReference type="ARBA" id="ARBA00022475"/>
    </source>
</evidence>
<evidence type="ECO:0000256" key="10">
    <source>
        <dbReference type="ARBA" id="ARBA00022670"/>
    </source>
</evidence>
<evidence type="ECO:0000256" key="15">
    <source>
        <dbReference type="ARBA" id="ARBA00022960"/>
    </source>
</evidence>
<dbReference type="FunFam" id="1.10.3810.10:FF:000001">
    <property type="entry name" value="Penicillin-binding protein 1A"/>
    <property type="match status" value="1"/>
</dbReference>
<evidence type="ECO:0000256" key="24">
    <source>
        <dbReference type="ARBA" id="ARBA00044770"/>
    </source>
</evidence>
<evidence type="ECO:0000256" key="27">
    <source>
        <dbReference type="SAM" id="Coils"/>
    </source>
</evidence>
<feature type="domain" description="Penicillin-binding protein transpeptidase" evidence="29">
    <location>
        <begin position="322"/>
        <end position="590"/>
    </location>
</feature>
<dbReference type="Gene3D" id="3.40.710.10">
    <property type="entry name" value="DD-peptidase/beta-lactamase superfamily"/>
    <property type="match status" value="1"/>
</dbReference>
<keyword evidence="12 31" id="KW-0808">Transferase</keyword>
<evidence type="ECO:0000313" key="32">
    <source>
        <dbReference type="Proteomes" id="UP000426444"/>
    </source>
</evidence>
<dbReference type="Gene3D" id="1.10.3810.10">
    <property type="entry name" value="Biosynthetic peptidoglycan transglycosylase-like"/>
    <property type="match status" value="1"/>
</dbReference>
<keyword evidence="8" id="KW-1003">Cell membrane</keyword>
<evidence type="ECO:0000259" key="30">
    <source>
        <dbReference type="Pfam" id="PF00912"/>
    </source>
</evidence>
<reference evidence="32" key="1">
    <citation type="journal article" date="2019" name="Microbiology">
        <title>Complete Genome Sequence of an Uncultured Bacterium of the Candidate Phylum Bipolaricaulota.</title>
        <authorList>
            <person name="Kadnikov V.V."/>
            <person name="Mardanov A.V."/>
            <person name="Beletsky A.V."/>
            <person name="Frank Y.A."/>
            <person name="Karnachuk O.V."/>
            <person name="Ravin N.V."/>
        </authorList>
    </citation>
    <scope>NUCLEOTIDE SEQUENCE [LARGE SCALE GENOMIC DNA]</scope>
</reference>
<feature type="transmembrane region" description="Helical" evidence="28">
    <location>
        <begin position="7"/>
        <end position="27"/>
    </location>
</feature>
<dbReference type="UniPathway" id="UPA00219"/>
<dbReference type="GO" id="GO:0009002">
    <property type="term" value="F:serine-type D-Ala-D-Ala carboxypeptidase activity"/>
    <property type="evidence" value="ECO:0007669"/>
    <property type="project" value="UniProtKB-EC"/>
</dbReference>
<dbReference type="InterPro" id="IPR050396">
    <property type="entry name" value="Glycosyltr_51/Transpeptidase"/>
</dbReference>
<keyword evidence="18 28" id="KW-1133">Transmembrane helix</keyword>
<evidence type="ECO:0000256" key="21">
    <source>
        <dbReference type="ARBA" id="ARBA00023268"/>
    </source>
</evidence>
<comment type="catalytic activity">
    <reaction evidence="23">
        <text>Preferential cleavage: (Ac)2-L-Lys-D-Ala-|-D-Ala. Also transpeptidation of peptidyl-alanyl moieties that are N-acyl substituents of D-alanine.</text>
        <dbReference type="EC" id="3.4.16.4"/>
    </reaction>
</comment>
<dbReference type="AlphaFoldDB" id="A0A6I6DGJ4"/>
<dbReference type="InterPro" id="IPR001264">
    <property type="entry name" value="Glyco_trans_51"/>
</dbReference>
<evidence type="ECO:0000256" key="14">
    <source>
        <dbReference type="ARBA" id="ARBA00022801"/>
    </source>
</evidence>
<keyword evidence="22" id="KW-0961">Cell wall biogenesis/degradation</keyword>
<dbReference type="InterPro" id="IPR012338">
    <property type="entry name" value="Beta-lactam/transpept-like"/>
</dbReference>
<evidence type="ECO:0000256" key="1">
    <source>
        <dbReference type="ARBA" id="ARBA00002624"/>
    </source>
</evidence>
<comment type="pathway">
    <text evidence="3">Cell wall biogenesis; peptidoglycan biosynthesis.</text>
</comment>
<keyword evidence="9" id="KW-0121">Carboxypeptidase</keyword>
<dbReference type="Pfam" id="PF00905">
    <property type="entry name" value="Transpeptidase"/>
    <property type="match status" value="1"/>
</dbReference>
<sequence>MKIISKIAVMIAGVVIFVLFFFIGASITQTTPRLILMATGINDWEYIPKEQSIIYYNDETEMERIGYKRLYSDEFPQFMKDAIVAVEDRRFYQHLGFDAKGIGRALWMNIQTGTKAEGGSTITQQLSRTVFLTQERTYTRKIKEIFIATALEEKFSKDEILNIYLNEIYMGRGSSGMGAAARYYFAKDVMDLNRAQITMLVGIIQAPEFYNPENNFEGVRSRQQTVINILVDDGILSEEEGKKIAVQDLNIIPRESIQTKHPYYMAYLTSILEKDIDNEQLHRGGLKIYTTINSQMQNTAETTVKNHANQIKNRGIDANDIALVSIDPRNGSIRAMVGGVDFSRSQINMAVRPRQPGSAIKPLYYAAAMEHLLIEPDSVVNNKETDFGDYRPVNYSAAAPEEVSIREALVRSHNVASVEILSKLGVNRAVSYLREMNITSIEEDDIHLALGLGGMTKGISPLQLTSAYTIFPNKGQLVKAYTIKRIEDEDGRQLYMHRNQSKNIIRSNTATQMDSLLRNVVDYGTGTAAQIPITSGGKTGTTTDSRDLWYVGYTSELVTSLWVGNTDNRAITGFGVSGGGVAAPIFRDYMNTLYWLNIFEERPSPVLPSEEAHEEEDEIIDIEDETEENEDEIEEAIEDEIEEELEDIEDELYDEFEDIEEEFEDIEDEINNEIEDEENQIDNEIENLVVL</sequence>
<evidence type="ECO:0000256" key="18">
    <source>
        <dbReference type="ARBA" id="ARBA00022989"/>
    </source>
</evidence>
<keyword evidence="20" id="KW-0046">Antibiotic resistance</keyword>
<keyword evidence="17" id="KW-0573">Peptidoglycan synthesis</keyword>
<evidence type="ECO:0000256" key="3">
    <source>
        <dbReference type="ARBA" id="ARBA00004752"/>
    </source>
</evidence>
<proteinExistence type="inferred from homology"/>
<evidence type="ECO:0000256" key="28">
    <source>
        <dbReference type="SAM" id="Phobius"/>
    </source>
</evidence>
<keyword evidence="21" id="KW-0511">Multifunctional enzyme</keyword>
<comment type="similarity">
    <text evidence="5">In the N-terminal section; belongs to the glycosyltransferase 51 family.</text>
</comment>
<evidence type="ECO:0000256" key="25">
    <source>
        <dbReference type="ARBA" id="ARBA00049902"/>
    </source>
</evidence>
<evidence type="ECO:0000259" key="29">
    <source>
        <dbReference type="Pfam" id="PF00905"/>
    </source>
</evidence>
<organism evidence="31 32">
    <name type="scientific">Candidatus Syntrophocurvum alkaliphilum</name>
    <dbReference type="NCBI Taxonomy" id="2293317"/>
    <lineage>
        <taxon>Bacteria</taxon>
        <taxon>Bacillati</taxon>
        <taxon>Bacillota</taxon>
        <taxon>Clostridia</taxon>
        <taxon>Eubacteriales</taxon>
        <taxon>Syntrophomonadaceae</taxon>
        <taxon>Candidatus Syntrophocurvum</taxon>
    </lineage>
</organism>
<dbReference type="GO" id="GO:0009252">
    <property type="term" value="P:peptidoglycan biosynthetic process"/>
    <property type="evidence" value="ECO:0007669"/>
    <property type="project" value="UniProtKB-UniPathway"/>
</dbReference>
<evidence type="ECO:0000256" key="5">
    <source>
        <dbReference type="ARBA" id="ARBA00007739"/>
    </source>
</evidence>
<comment type="subcellular location">
    <subcellularLocation>
        <location evidence="2">Cell membrane</location>
        <topology evidence="2">Single-pass type II membrane protein</topology>
    </subcellularLocation>
</comment>
<gene>
    <name evidence="31" type="ORF">SYNTR_1623</name>
</gene>
<keyword evidence="10" id="KW-0645">Protease</keyword>
<dbReference type="EC" id="3.4.16.4" evidence="6"/>
<evidence type="ECO:0000256" key="4">
    <source>
        <dbReference type="ARBA" id="ARBA00007090"/>
    </source>
</evidence>
<dbReference type="GO" id="GO:0046677">
    <property type="term" value="P:response to antibiotic"/>
    <property type="evidence" value="ECO:0007669"/>
    <property type="project" value="UniProtKB-KW"/>
</dbReference>
<dbReference type="KEGG" id="salq:SYNTR_1623"/>
<dbReference type="GO" id="GO:0071555">
    <property type="term" value="P:cell wall organization"/>
    <property type="evidence" value="ECO:0007669"/>
    <property type="project" value="UniProtKB-KW"/>
</dbReference>
<keyword evidence="13 28" id="KW-0812">Transmembrane</keyword>
<comment type="similarity">
    <text evidence="4">In the C-terminal section; belongs to the transpeptidase family.</text>
</comment>
<dbReference type="EMBL" id="CP046457">
    <property type="protein sequence ID" value="QGU00217.1"/>
    <property type="molecule type" value="Genomic_DNA"/>
</dbReference>
<evidence type="ECO:0000256" key="9">
    <source>
        <dbReference type="ARBA" id="ARBA00022645"/>
    </source>
</evidence>
<dbReference type="RefSeq" id="WP_156204028.1">
    <property type="nucleotide sequence ID" value="NZ_CP046457.1"/>
</dbReference>
<evidence type="ECO:0000256" key="6">
    <source>
        <dbReference type="ARBA" id="ARBA00012448"/>
    </source>
</evidence>
<keyword evidence="16" id="KW-0735">Signal-anchor</keyword>
<comment type="pathway">
    <text evidence="26">Glycan biosynthesis.</text>
</comment>
<comment type="catalytic activity">
    <reaction evidence="25">
        <text>[GlcNAc-(1-&gt;4)-Mur2Ac(oyl-L-Ala-gamma-D-Glu-L-Lys-D-Ala-D-Ala)](n)-di-trans,octa-cis-undecaprenyl diphosphate + beta-D-GlcNAc-(1-&gt;4)-Mur2Ac(oyl-L-Ala-gamma-D-Glu-L-Lys-D-Ala-D-Ala)-di-trans,octa-cis-undecaprenyl diphosphate = [GlcNAc-(1-&gt;4)-Mur2Ac(oyl-L-Ala-gamma-D-Glu-L-Lys-D-Ala-D-Ala)](n+1)-di-trans,octa-cis-undecaprenyl diphosphate + di-trans,octa-cis-undecaprenyl diphosphate + H(+)</text>
        <dbReference type="Rhea" id="RHEA:23708"/>
        <dbReference type="Rhea" id="RHEA-COMP:9602"/>
        <dbReference type="Rhea" id="RHEA-COMP:9603"/>
        <dbReference type="ChEBI" id="CHEBI:15378"/>
        <dbReference type="ChEBI" id="CHEBI:58405"/>
        <dbReference type="ChEBI" id="CHEBI:60033"/>
        <dbReference type="ChEBI" id="CHEBI:78435"/>
        <dbReference type="EC" id="2.4.99.28"/>
    </reaction>
</comment>
<comment type="function">
    <text evidence="1">Cell wall formation. Synthesis of cross-linked peptidoglycan from the lipid intermediates. The enzyme has a penicillin-insensitive transglycosylase N-terminal domain (formation of linear glycan strands) and a penicillin-sensitive transpeptidase C-terminal domain (cross-linking of the peptide subunits).</text>
</comment>
<keyword evidence="32" id="KW-1185">Reference proteome</keyword>
<evidence type="ECO:0000256" key="20">
    <source>
        <dbReference type="ARBA" id="ARBA00023251"/>
    </source>
</evidence>
<keyword evidence="15" id="KW-0133">Cell shape</keyword>
<evidence type="ECO:0000313" key="31">
    <source>
        <dbReference type="EMBL" id="QGU00217.1"/>
    </source>
</evidence>
<evidence type="ECO:0000256" key="23">
    <source>
        <dbReference type="ARBA" id="ARBA00034000"/>
    </source>
</evidence>
<dbReference type="GO" id="GO:0006508">
    <property type="term" value="P:proteolysis"/>
    <property type="evidence" value="ECO:0007669"/>
    <property type="project" value="UniProtKB-KW"/>
</dbReference>
<protein>
    <recommendedName>
        <fullName evidence="7">Penicillin-binding protein 1A</fullName>
        <ecNumber evidence="24">2.4.99.28</ecNumber>
        <ecNumber evidence="6">3.4.16.4</ecNumber>
    </recommendedName>
</protein>
<evidence type="ECO:0000256" key="11">
    <source>
        <dbReference type="ARBA" id="ARBA00022676"/>
    </source>
</evidence>
<evidence type="ECO:0000256" key="16">
    <source>
        <dbReference type="ARBA" id="ARBA00022968"/>
    </source>
</evidence>
<dbReference type="NCBIfam" id="TIGR02074">
    <property type="entry name" value="PBP_1a_fam"/>
    <property type="match status" value="1"/>
</dbReference>